<accession>A0A4Y7T994</accession>
<proteinExistence type="predicted"/>
<comment type="caution">
    <text evidence="1">The sequence shown here is derived from an EMBL/GenBank/DDBJ whole genome shotgun (WGS) entry which is preliminary data.</text>
</comment>
<evidence type="ECO:0000313" key="1">
    <source>
        <dbReference type="EMBL" id="TEB30172.1"/>
    </source>
</evidence>
<sequence length="544" mass="61787">MNRLPPELLLVIFDLAIHTSYDPCAYPVRVIQSRQEAYPDPKDDWRHTAQRIAWDDQYPDFPPGISGHPTNNLSPVHLSHVCQRWRKFAFEDADLWSTIYITNGAPGYTHLLQLWLENSGALPLDLVFRDGLASDRRAGDGDVVAEMLDVAAAYSERWRTFKIRLRRIQPPIEKVYQSLKHVEAPNLESLAFSFNPQVTSGAASWLLNTAMFMHVWMNLIGESPRLHKMQLWSTVDYRPEVIETIPFERLTTLVLPMVWFARNSFFISALAKCENLQVLAVSLDTHQDPTVFHPWPPLPPERIVSIPSLRRLQVASGNNEAVNKVLSVLDVLGLRDLSIHTNSGAAVTEDGPEGLMVFDMVERSGCKLVSFEFRDEDETRFEDRLESYFNHDAFRGLRNLRVGGVVRKPLLELLTVGPVTEGKDGEPTSSVRLPNLRRLHLESLVLGPNPEHALTSMMLSRREPPPNDGHVRPSVAELEEVEVGFQVEGELESEMGYWDEEWSGALRKVGRKFDWVGTGDKALDKELMLDDFSLIQGWMPEVNI</sequence>
<gene>
    <name evidence="1" type="ORF">FA13DRAFT_1792639</name>
</gene>
<dbReference type="Proteomes" id="UP000298030">
    <property type="component" value="Unassembled WGS sequence"/>
</dbReference>
<dbReference type="AlphaFoldDB" id="A0A4Y7T994"/>
<name>A0A4Y7T994_COPMI</name>
<dbReference type="Gene3D" id="1.20.1280.50">
    <property type="match status" value="1"/>
</dbReference>
<dbReference type="OrthoDB" id="3217549at2759"/>
<dbReference type="EMBL" id="QPFP01000024">
    <property type="protein sequence ID" value="TEB30172.1"/>
    <property type="molecule type" value="Genomic_DNA"/>
</dbReference>
<organism evidence="1 2">
    <name type="scientific">Coprinellus micaceus</name>
    <name type="common">Glistening ink-cap mushroom</name>
    <name type="synonym">Coprinus micaceus</name>
    <dbReference type="NCBI Taxonomy" id="71717"/>
    <lineage>
        <taxon>Eukaryota</taxon>
        <taxon>Fungi</taxon>
        <taxon>Dikarya</taxon>
        <taxon>Basidiomycota</taxon>
        <taxon>Agaricomycotina</taxon>
        <taxon>Agaricomycetes</taxon>
        <taxon>Agaricomycetidae</taxon>
        <taxon>Agaricales</taxon>
        <taxon>Agaricineae</taxon>
        <taxon>Psathyrellaceae</taxon>
        <taxon>Coprinellus</taxon>
    </lineage>
</organism>
<reference evidence="1 2" key="1">
    <citation type="journal article" date="2019" name="Nat. Ecol. Evol.">
        <title>Megaphylogeny resolves global patterns of mushroom evolution.</title>
        <authorList>
            <person name="Varga T."/>
            <person name="Krizsan K."/>
            <person name="Foldi C."/>
            <person name="Dima B."/>
            <person name="Sanchez-Garcia M."/>
            <person name="Sanchez-Ramirez S."/>
            <person name="Szollosi G.J."/>
            <person name="Szarkandi J.G."/>
            <person name="Papp V."/>
            <person name="Albert L."/>
            <person name="Andreopoulos W."/>
            <person name="Angelini C."/>
            <person name="Antonin V."/>
            <person name="Barry K.W."/>
            <person name="Bougher N.L."/>
            <person name="Buchanan P."/>
            <person name="Buyck B."/>
            <person name="Bense V."/>
            <person name="Catcheside P."/>
            <person name="Chovatia M."/>
            <person name="Cooper J."/>
            <person name="Damon W."/>
            <person name="Desjardin D."/>
            <person name="Finy P."/>
            <person name="Geml J."/>
            <person name="Haridas S."/>
            <person name="Hughes K."/>
            <person name="Justo A."/>
            <person name="Karasinski D."/>
            <person name="Kautmanova I."/>
            <person name="Kiss B."/>
            <person name="Kocsube S."/>
            <person name="Kotiranta H."/>
            <person name="LaButti K.M."/>
            <person name="Lechner B.E."/>
            <person name="Liimatainen K."/>
            <person name="Lipzen A."/>
            <person name="Lukacs Z."/>
            <person name="Mihaltcheva S."/>
            <person name="Morgado L.N."/>
            <person name="Niskanen T."/>
            <person name="Noordeloos M.E."/>
            <person name="Ohm R.A."/>
            <person name="Ortiz-Santana B."/>
            <person name="Ovrebo C."/>
            <person name="Racz N."/>
            <person name="Riley R."/>
            <person name="Savchenko A."/>
            <person name="Shiryaev A."/>
            <person name="Soop K."/>
            <person name="Spirin V."/>
            <person name="Szebenyi C."/>
            <person name="Tomsovsky M."/>
            <person name="Tulloss R.E."/>
            <person name="Uehling J."/>
            <person name="Grigoriev I.V."/>
            <person name="Vagvolgyi C."/>
            <person name="Papp T."/>
            <person name="Martin F.M."/>
            <person name="Miettinen O."/>
            <person name="Hibbett D.S."/>
            <person name="Nagy L.G."/>
        </authorList>
    </citation>
    <scope>NUCLEOTIDE SEQUENCE [LARGE SCALE GENOMIC DNA]</scope>
    <source>
        <strain evidence="1 2">FP101781</strain>
    </source>
</reference>
<evidence type="ECO:0000313" key="2">
    <source>
        <dbReference type="Proteomes" id="UP000298030"/>
    </source>
</evidence>
<dbReference type="SUPFAM" id="SSF52047">
    <property type="entry name" value="RNI-like"/>
    <property type="match status" value="1"/>
</dbReference>
<protein>
    <submittedName>
        <fullName evidence="1">Uncharacterized protein</fullName>
    </submittedName>
</protein>
<dbReference type="STRING" id="71717.A0A4Y7T994"/>
<keyword evidence="2" id="KW-1185">Reference proteome</keyword>